<feature type="region of interest" description="Disordered" evidence="1">
    <location>
        <begin position="1"/>
        <end position="26"/>
    </location>
</feature>
<sequence length="411" mass="44332">MEHLQVETSTTRKLSPTESSQVPNPRKRRAMKLIGVCGLLCAAVPGFWHFSFPQEHPAPYQFTKIADTRGGVFREFHLSTSIDEQGMVLFRANLVGGGQGIFKSDGSVTTQIANTSEHFDAFRGTPAVSSNGQVVFLGSRPSGDFGYSRGTDVPGDFLYSNKDFEDLGDLVINNGGTLAFKGKKSKGRRERRQIFLGNGGRPIPVPESQNNQIGMLSLNNVGHVAFSTGSKVYVSDGKTTTLLTDGDKQYFLFYRPVINDHGMVVVQTASEPQDDWVAKHLVAIEDGKVTVLASTQGPFLDLLSSHAVNNQGQVVFSALLDGEITGIFAGPNPTTDVVIKTRDLLLGTKIIDGPVFSNRGFNDAGQIVFYARLDDGTEGIYRADPHPSSIPISSNGILTNPPASKPATSKP</sequence>
<keyword evidence="4" id="KW-1185">Reference proteome</keyword>
<feature type="region of interest" description="Disordered" evidence="1">
    <location>
        <begin position="384"/>
        <end position="411"/>
    </location>
</feature>
<evidence type="ECO:0000256" key="2">
    <source>
        <dbReference type="SAM" id="Phobius"/>
    </source>
</evidence>
<keyword evidence="2" id="KW-0472">Membrane</keyword>
<evidence type="ECO:0000256" key="1">
    <source>
        <dbReference type="SAM" id="MobiDB-lite"/>
    </source>
</evidence>
<keyword evidence="2" id="KW-0812">Transmembrane</keyword>
<feature type="transmembrane region" description="Helical" evidence="2">
    <location>
        <begin position="33"/>
        <end position="52"/>
    </location>
</feature>
<proteinExistence type="predicted"/>
<feature type="compositionally biased region" description="Polar residues" evidence="1">
    <location>
        <begin position="1"/>
        <end position="23"/>
    </location>
</feature>
<dbReference type="Proteomes" id="UP001250932">
    <property type="component" value="Unassembled WGS sequence"/>
</dbReference>
<gene>
    <name evidence="3" type="ORF">PPG34_05015</name>
</gene>
<keyword evidence="2" id="KW-1133">Transmembrane helix</keyword>
<accession>A0ABU3K5P3</accession>
<evidence type="ECO:0000313" key="4">
    <source>
        <dbReference type="Proteomes" id="UP001250932"/>
    </source>
</evidence>
<organism evidence="3 4">
    <name type="scientific">Candidatus Nitronereus thalassa</name>
    <dbReference type="NCBI Taxonomy" id="3020898"/>
    <lineage>
        <taxon>Bacteria</taxon>
        <taxon>Pseudomonadati</taxon>
        <taxon>Nitrospirota</taxon>
        <taxon>Nitrospiria</taxon>
        <taxon>Nitrospirales</taxon>
        <taxon>Nitrospiraceae</taxon>
        <taxon>Candidatus Nitronereus</taxon>
    </lineage>
</organism>
<dbReference type="EMBL" id="JAQOUE010000001">
    <property type="protein sequence ID" value="MDT7041701.1"/>
    <property type="molecule type" value="Genomic_DNA"/>
</dbReference>
<evidence type="ECO:0000313" key="3">
    <source>
        <dbReference type="EMBL" id="MDT7041701.1"/>
    </source>
</evidence>
<dbReference type="RefSeq" id="WP_313832049.1">
    <property type="nucleotide sequence ID" value="NZ_JAQOUE010000001.1"/>
</dbReference>
<comment type="caution">
    <text evidence="3">The sequence shown here is derived from an EMBL/GenBank/DDBJ whole genome shotgun (WGS) entry which is preliminary data.</text>
</comment>
<protein>
    <submittedName>
        <fullName evidence="3">Uncharacterized protein</fullName>
    </submittedName>
</protein>
<name>A0ABU3K5P3_9BACT</name>
<feature type="compositionally biased region" description="Polar residues" evidence="1">
    <location>
        <begin position="390"/>
        <end position="411"/>
    </location>
</feature>
<reference evidence="3 4" key="1">
    <citation type="journal article" date="2023" name="ISME J.">
        <title>Cultivation and genomic characterization of novel and ubiquitous marine nitrite-oxidizing bacteria from the Nitrospirales.</title>
        <authorList>
            <person name="Mueller A.J."/>
            <person name="Daebeler A."/>
            <person name="Herbold C.W."/>
            <person name="Kirkegaard R.H."/>
            <person name="Daims H."/>
        </authorList>
    </citation>
    <scope>NUCLEOTIDE SEQUENCE [LARGE SCALE GENOMIC DNA]</scope>
    <source>
        <strain evidence="3 4">EB</strain>
    </source>
</reference>